<dbReference type="InterPro" id="IPR003582">
    <property type="entry name" value="ShKT_dom"/>
</dbReference>
<dbReference type="PROSITE" id="PS51670">
    <property type="entry name" value="SHKT"/>
    <property type="match status" value="2"/>
</dbReference>
<feature type="domain" description="ShKT" evidence="1">
    <location>
        <begin position="18"/>
        <end position="52"/>
    </location>
</feature>
<dbReference type="AlphaFoldDB" id="A0AAD2FQI8"/>
<dbReference type="Proteomes" id="UP001295423">
    <property type="component" value="Unassembled WGS sequence"/>
</dbReference>
<feature type="domain" description="ShKT" evidence="1">
    <location>
        <begin position="102"/>
        <end position="136"/>
    </location>
</feature>
<organism evidence="2 3">
    <name type="scientific">Cylindrotheca closterium</name>
    <dbReference type="NCBI Taxonomy" id="2856"/>
    <lineage>
        <taxon>Eukaryota</taxon>
        <taxon>Sar</taxon>
        <taxon>Stramenopiles</taxon>
        <taxon>Ochrophyta</taxon>
        <taxon>Bacillariophyta</taxon>
        <taxon>Bacillariophyceae</taxon>
        <taxon>Bacillariophycidae</taxon>
        <taxon>Bacillariales</taxon>
        <taxon>Bacillariaceae</taxon>
        <taxon>Cylindrotheca</taxon>
    </lineage>
</organism>
<accession>A0AAD2FQI8</accession>
<evidence type="ECO:0000313" key="2">
    <source>
        <dbReference type="EMBL" id="CAJ1949650.1"/>
    </source>
</evidence>
<sequence>MNAPTSSSEDRIDENMTCKDKRNACLKSAKDGMCRKQPDLMYRLCPESCKLCKSQERTTEFGVLQDIVGRDAYELSLIVKKTRKYIDSDAVLDLSPELFLNCWNRHRDCTRWVLQGECETNRDWMRVNCAPACQSCHLITMEQLELIGVEENRFI</sequence>
<dbReference type="EMBL" id="CAKOGP040001758">
    <property type="protein sequence ID" value="CAJ1949650.1"/>
    <property type="molecule type" value="Genomic_DNA"/>
</dbReference>
<dbReference type="SMART" id="SM00254">
    <property type="entry name" value="ShKT"/>
    <property type="match status" value="2"/>
</dbReference>
<dbReference type="Pfam" id="PF01549">
    <property type="entry name" value="ShK"/>
    <property type="match status" value="2"/>
</dbReference>
<proteinExistence type="predicted"/>
<evidence type="ECO:0000259" key="1">
    <source>
        <dbReference type="PROSITE" id="PS51670"/>
    </source>
</evidence>
<reference evidence="2" key="1">
    <citation type="submission" date="2023-08" db="EMBL/GenBank/DDBJ databases">
        <authorList>
            <person name="Audoor S."/>
            <person name="Bilcke G."/>
        </authorList>
    </citation>
    <scope>NUCLEOTIDE SEQUENCE</scope>
</reference>
<evidence type="ECO:0000313" key="3">
    <source>
        <dbReference type="Proteomes" id="UP001295423"/>
    </source>
</evidence>
<name>A0AAD2FQI8_9STRA</name>
<keyword evidence="3" id="KW-1185">Reference proteome</keyword>
<comment type="caution">
    <text evidence="2">The sequence shown here is derived from an EMBL/GenBank/DDBJ whole genome shotgun (WGS) entry which is preliminary data.</text>
</comment>
<protein>
    <recommendedName>
        <fullName evidence="1">ShKT domain-containing protein</fullName>
    </recommendedName>
</protein>
<gene>
    <name evidence="2" type="ORF">CYCCA115_LOCUS12203</name>
</gene>